<evidence type="ECO:0000259" key="7">
    <source>
        <dbReference type="Pfam" id="PF00248"/>
    </source>
</evidence>
<evidence type="ECO:0000256" key="5">
    <source>
        <dbReference type="PIRSR" id="PIRSR000097-2"/>
    </source>
</evidence>
<protein>
    <submittedName>
        <fullName evidence="9">1,5-anhydro-D-fructose reductase-like</fullName>
    </submittedName>
</protein>
<feature type="active site" description="Proton donor" evidence="4">
    <location>
        <position position="50"/>
    </location>
</feature>
<dbReference type="Proteomes" id="UP000515158">
    <property type="component" value="Unplaced"/>
</dbReference>
<dbReference type="PIRSF" id="PIRSF000097">
    <property type="entry name" value="AKR"/>
    <property type="match status" value="1"/>
</dbReference>
<feature type="domain" description="NADP-dependent oxidoreductase" evidence="7">
    <location>
        <begin position="16"/>
        <end position="299"/>
    </location>
</feature>
<dbReference type="FunFam" id="3.20.20.100:FF:000006">
    <property type="entry name" value="Aldo-keto reductase family 1 member A1"/>
    <property type="match status" value="1"/>
</dbReference>
<evidence type="ECO:0000256" key="1">
    <source>
        <dbReference type="ARBA" id="ARBA00007905"/>
    </source>
</evidence>
<evidence type="ECO:0000256" key="6">
    <source>
        <dbReference type="PIRSR" id="PIRSR000097-3"/>
    </source>
</evidence>
<proteinExistence type="inferred from homology"/>
<keyword evidence="2" id="KW-0521">NADP</keyword>
<dbReference type="PANTHER" id="PTHR11732">
    <property type="entry name" value="ALDO/KETO REDUCTASE"/>
    <property type="match status" value="1"/>
</dbReference>
<sequence length="328" mass="36578">MSETVTLANGAVMPMLGLGTWQATDEEELEGALNAALDAGYRFIDTAYLYANEKTVGKVVKAWLDEGKVTREELFISTKLPMMGMREEDVSHFLGMSLENLQLDYVDLYLVHVPFGMLREAMQTTDDIKAGGVGTMALDMETDHLAIWKALEAEVEAGRARAIGVSNFNESQVQRILDNCTIPPANHQVEMHLYLQQKDLVAFCKDKGITVTAYSPFGSPGSNKWLTTSKGEELPDLFSLPEVVEIADRYEKTPAQVLLRHFVQQGILAVPKSTNAARIQKNIQIFDFELTEEEVEVLSGLDRGEEGRIFTMKLIGGVEDHPEYPWKT</sequence>
<dbReference type="RefSeq" id="XP_034238037.1">
    <property type="nucleotide sequence ID" value="XM_034382146.1"/>
</dbReference>
<gene>
    <name evidence="9" type="primary">LOC117643310</name>
</gene>
<dbReference type="GO" id="GO:0016491">
    <property type="term" value="F:oxidoreductase activity"/>
    <property type="evidence" value="ECO:0007669"/>
    <property type="project" value="UniProtKB-KW"/>
</dbReference>
<dbReference type="GeneID" id="117643310"/>
<dbReference type="AlphaFoldDB" id="A0A6P8YV92"/>
<evidence type="ECO:0000313" key="8">
    <source>
        <dbReference type="Proteomes" id="UP000515158"/>
    </source>
</evidence>
<dbReference type="InterPro" id="IPR018170">
    <property type="entry name" value="Aldo/ket_reductase_CS"/>
</dbReference>
<organism evidence="9">
    <name type="scientific">Thrips palmi</name>
    <name type="common">Melon thrips</name>
    <dbReference type="NCBI Taxonomy" id="161013"/>
    <lineage>
        <taxon>Eukaryota</taxon>
        <taxon>Metazoa</taxon>
        <taxon>Ecdysozoa</taxon>
        <taxon>Arthropoda</taxon>
        <taxon>Hexapoda</taxon>
        <taxon>Insecta</taxon>
        <taxon>Pterygota</taxon>
        <taxon>Neoptera</taxon>
        <taxon>Paraneoptera</taxon>
        <taxon>Thysanoptera</taxon>
        <taxon>Terebrantia</taxon>
        <taxon>Thripoidea</taxon>
        <taxon>Thripidae</taxon>
        <taxon>Thrips</taxon>
    </lineage>
</organism>
<keyword evidence="8" id="KW-1185">Reference proteome</keyword>
<evidence type="ECO:0000313" key="9">
    <source>
        <dbReference type="RefSeq" id="XP_034238037.1"/>
    </source>
</evidence>
<dbReference type="PRINTS" id="PR00069">
    <property type="entry name" value="ALDKETRDTASE"/>
</dbReference>
<dbReference type="InterPro" id="IPR020471">
    <property type="entry name" value="AKR"/>
</dbReference>
<accession>A0A6P8YV92</accession>
<name>A0A6P8YV92_THRPL</name>
<dbReference type="InterPro" id="IPR023210">
    <property type="entry name" value="NADP_OxRdtase_dom"/>
</dbReference>
<dbReference type="OrthoDB" id="416253at2759"/>
<dbReference type="FunCoup" id="A0A6P8YV92">
    <property type="interactions" value="343"/>
</dbReference>
<evidence type="ECO:0000256" key="4">
    <source>
        <dbReference type="PIRSR" id="PIRSR000097-1"/>
    </source>
</evidence>
<dbReference type="InParanoid" id="A0A6P8YV92"/>
<dbReference type="SUPFAM" id="SSF51430">
    <property type="entry name" value="NAD(P)-linked oxidoreductase"/>
    <property type="match status" value="1"/>
</dbReference>
<feature type="binding site" evidence="5">
    <location>
        <position position="112"/>
    </location>
    <ligand>
        <name>substrate</name>
    </ligand>
</feature>
<reference evidence="9" key="1">
    <citation type="submission" date="2025-08" db="UniProtKB">
        <authorList>
            <consortium name="RefSeq"/>
        </authorList>
    </citation>
    <scope>IDENTIFICATION</scope>
    <source>
        <tissue evidence="9">Total insect</tissue>
    </source>
</reference>
<dbReference type="PROSITE" id="PS00062">
    <property type="entry name" value="ALDOKETO_REDUCTASE_2"/>
    <property type="match status" value="1"/>
</dbReference>
<evidence type="ECO:0000256" key="2">
    <source>
        <dbReference type="ARBA" id="ARBA00022857"/>
    </source>
</evidence>
<comment type="similarity">
    <text evidence="1">Belongs to the aldo/keto reductase family.</text>
</comment>
<dbReference type="InterPro" id="IPR036812">
    <property type="entry name" value="NAD(P)_OxRdtase_dom_sf"/>
</dbReference>
<dbReference type="KEGG" id="tpal:117643310"/>
<keyword evidence="3" id="KW-0560">Oxidoreductase</keyword>
<dbReference type="Gene3D" id="3.20.20.100">
    <property type="entry name" value="NADP-dependent oxidoreductase domain"/>
    <property type="match status" value="1"/>
</dbReference>
<feature type="site" description="Lowers pKa of active site Tyr" evidence="6">
    <location>
        <position position="79"/>
    </location>
</feature>
<dbReference type="Pfam" id="PF00248">
    <property type="entry name" value="Aldo_ket_red"/>
    <property type="match status" value="1"/>
</dbReference>
<dbReference type="PROSITE" id="PS00063">
    <property type="entry name" value="ALDOKETO_REDUCTASE_3"/>
    <property type="match status" value="1"/>
</dbReference>
<evidence type="ECO:0000256" key="3">
    <source>
        <dbReference type="ARBA" id="ARBA00023002"/>
    </source>
</evidence>